<dbReference type="UniPathway" id="UPA00378"/>
<sequence>MGQPLKWNGWGFISMEERKNRIKTRKKIEELIPIILLFILAFIIRFMGGTWGTKWDNDAYMARHAEYIYSFGHPAVPDPLSSAPLYQPGMAYLIAFVGWMIDLIPYKFAQPSMVISEGLVPPLLGAATVLVIYGFAKILFNKSAGIIAGVLASFSHILLLRTMKGFVFHNALSLFLIILTVVSFWYALKTIENPFPRGFKNRTIYLVTILAPAVLIGITGFSWGGYFILHVILIFYGLLLTALFLVKRDSMRQYKSYLWKTWVFIVFSLFFGTILALILYPVRGPVEILRAAQMLGFAEGPLVYKFTSDLMPPRLEGFESLFGTFLLVGIVLTAVGIYGLYKRDSRNGLYLFAALFATMIPAVRAWHFMDMFSMFVYISLGIGAAFIIERIQGPEPQKAVWKKLATVAVIVIIAIAFVNPVIGTVNEVRYSGGYVVQPERKAAFLYIKNNTDPDSLFINWWDYGNSLAYFAKRRPVIDQMYFPDAVVKAVSAVVVATDPDKGLQIARTLKERHNSSAVYLMLFRYDAFLVPIMGYATGYDLSPGNESIRMTVADTGRLVGMNDLTNQTTYYRLWTNQSIEGYTPFYLSKEVKIYRLNV</sequence>
<comment type="cofactor">
    <cofactor evidence="1">
        <name>Mn(2+)</name>
        <dbReference type="ChEBI" id="CHEBI:29035"/>
    </cofactor>
</comment>
<evidence type="ECO:0000256" key="16">
    <source>
        <dbReference type="ARBA" id="ARBA00034066"/>
    </source>
</evidence>
<feature type="transmembrane region" description="Helical" evidence="17">
    <location>
        <begin position="400"/>
        <end position="422"/>
    </location>
</feature>
<comment type="catalytic activity">
    <reaction evidence="16">
        <text>an archaeal dolichyl phosphooligosaccharide + [protein]-L-asparagine = an archaeal dolichyl phosphate + a glycoprotein with the oligosaccharide chain attached by N-beta-D-glycosyl linkage to a protein L-asparagine.</text>
        <dbReference type="EC" id="2.4.99.21"/>
    </reaction>
</comment>
<feature type="transmembrane region" description="Helical" evidence="17">
    <location>
        <begin position="372"/>
        <end position="388"/>
    </location>
</feature>
<organism evidence="19">
    <name type="scientific">Candidatus Methanophaga sp. ANME-1 ERB7</name>
    <dbReference type="NCBI Taxonomy" id="2759913"/>
    <lineage>
        <taxon>Archaea</taxon>
        <taxon>Methanobacteriati</taxon>
        <taxon>Methanobacteriota</taxon>
        <taxon>Stenosarchaea group</taxon>
        <taxon>Methanomicrobia</taxon>
        <taxon>Candidatus Methanophagales</taxon>
        <taxon>Candidatus Methanophagaceae</taxon>
        <taxon>Candidatus Methanophaga</taxon>
    </lineage>
</organism>
<evidence type="ECO:0000256" key="8">
    <source>
        <dbReference type="ARBA" id="ARBA00022679"/>
    </source>
</evidence>
<evidence type="ECO:0000259" key="18">
    <source>
        <dbReference type="Pfam" id="PF02516"/>
    </source>
</evidence>
<protein>
    <recommendedName>
        <fullName evidence="6">dolichyl-phosphooligosaccharide-protein glycotransferase</fullName>
        <ecNumber evidence="6">2.4.99.21</ecNumber>
    </recommendedName>
    <alternativeName>
        <fullName evidence="15">Oligosaccharyl transferase</fullName>
    </alternativeName>
</protein>
<keyword evidence="8" id="KW-0808">Transferase</keyword>
<feature type="transmembrane region" description="Helical" evidence="17">
    <location>
        <begin position="204"/>
        <end position="221"/>
    </location>
</feature>
<dbReference type="GO" id="GO:0004576">
    <property type="term" value="F:oligosaccharyl transferase activity"/>
    <property type="evidence" value="ECO:0007669"/>
    <property type="project" value="InterPro"/>
</dbReference>
<evidence type="ECO:0000256" key="2">
    <source>
        <dbReference type="ARBA" id="ARBA00001946"/>
    </source>
</evidence>
<evidence type="ECO:0000256" key="11">
    <source>
        <dbReference type="ARBA" id="ARBA00022842"/>
    </source>
</evidence>
<dbReference type="EC" id="2.4.99.21" evidence="6"/>
<keyword evidence="14" id="KW-0464">Manganese</keyword>
<dbReference type="Pfam" id="PF02516">
    <property type="entry name" value="STT3"/>
    <property type="match status" value="1"/>
</dbReference>
<evidence type="ECO:0000256" key="14">
    <source>
        <dbReference type="ARBA" id="ARBA00023211"/>
    </source>
</evidence>
<feature type="transmembrane region" description="Helical" evidence="17">
    <location>
        <begin position="321"/>
        <end position="341"/>
    </location>
</feature>
<comment type="similarity">
    <text evidence="5">Belongs to the STT3 family.</text>
</comment>
<dbReference type="InterPro" id="IPR003674">
    <property type="entry name" value="Oligo_trans_STT3"/>
</dbReference>
<evidence type="ECO:0000256" key="9">
    <source>
        <dbReference type="ARBA" id="ARBA00022692"/>
    </source>
</evidence>
<gene>
    <name evidence="19" type="ORF">EEOEGNLI_00016</name>
</gene>
<dbReference type="EMBL" id="MT631625">
    <property type="protein sequence ID" value="QNO55679.1"/>
    <property type="molecule type" value="Genomic_DNA"/>
</dbReference>
<dbReference type="InterPro" id="IPR048307">
    <property type="entry name" value="STT3_N"/>
</dbReference>
<evidence type="ECO:0000256" key="13">
    <source>
        <dbReference type="ARBA" id="ARBA00023136"/>
    </source>
</evidence>
<name>A0A7G9Z5Z5_9EURY</name>
<proteinExistence type="inferred from homology"/>
<keyword evidence="12 17" id="KW-1133">Transmembrane helix</keyword>
<evidence type="ECO:0000256" key="7">
    <source>
        <dbReference type="ARBA" id="ARBA00022676"/>
    </source>
</evidence>
<evidence type="ECO:0000256" key="10">
    <source>
        <dbReference type="ARBA" id="ARBA00022723"/>
    </source>
</evidence>
<evidence type="ECO:0000256" key="3">
    <source>
        <dbReference type="ARBA" id="ARBA00004651"/>
    </source>
</evidence>
<evidence type="ECO:0000256" key="15">
    <source>
        <dbReference type="ARBA" id="ARBA00030679"/>
    </source>
</evidence>
<comment type="subcellular location">
    <subcellularLocation>
        <location evidence="3">Cell membrane</location>
        <topology evidence="3">Multi-pass membrane protein</topology>
    </subcellularLocation>
</comment>
<dbReference type="PANTHER" id="PTHR13872">
    <property type="entry name" value="DOLICHYL-DIPHOSPHOOLIGOSACCHARIDE--PROTEIN GLYCOSYLTRANSFERASE SUBUNIT"/>
    <property type="match status" value="1"/>
</dbReference>
<dbReference type="GO" id="GO:0046872">
    <property type="term" value="F:metal ion binding"/>
    <property type="evidence" value="ECO:0007669"/>
    <property type="project" value="UniProtKB-KW"/>
</dbReference>
<keyword evidence="11" id="KW-0460">Magnesium</keyword>
<feature type="transmembrane region" description="Helical" evidence="17">
    <location>
        <begin position="31"/>
        <end position="51"/>
    </location>
</feature>
<keyword evidence="13 17" id="KW-0472">Membrane</keyword>
<feature type="transmembrane region" description="Helical" evidence="17">
    <location>
        <begin position="348"/>
        <end position="366"/>
    </location>
</feature>
<evidence type="ECO:0000313" key="19">
    <source>
        <dbReference type="EMBL" id="QNO55679.1"/>
    </source>
</evidence>
<dbReference type="GO" id="GO:0005886">
    <property type="term" value="C:plasma membrane"/>
    <property type="evidence" value="ECO:0007669"/>
    <property type="project" value="UniProtKB-SubCell"/>
</dbReference>
<keyword evidence="7" id="KW-0328">Glycosyltransferase</keyword>
<evidence type="ECO:0000256" key="1">
    <source>
        <dbReference type="ARBA" id="ARBA00001936"/>
    </source>
</evidence>
<evidence type="ECO:0000256" key="5">
    <source>
        <dbReference type="ARBA" id="ARBA00010810"/>
    </source>
</evidence>
<feature type="transmembrane region" description="Helical" evidence="17">
    <location>
        <begin position="166"/>
        <end position="188"/>
    </location>
</feature>
<feature type="transmembrane region" description="Helical" evidence="17">
    <location>
        <begin position="119"/>
        <end position="136"/>
    </location>
</feature>
<dbReference type="PANTHER" id="PTHR13872:SF1">
    <property type="entry name" value="DOLICHYL-DIPHOSPHOOLIGOSACCHARIDE--PROTEIN GLYCOSYLTRANSFERASE SUBUNIT STT3B"/>
    <property type="match status" value="1"/>
</dbReference>
<reference evidence="19" key="1">
    <citation type="submission" date="2020-06" db="EMBL/GenBank/DDBJ databases">
        <title>Unique genomic features of the anaerobic methanotrophic archaea.</title>
        <authorList>
            <person name="Chadwick G.L."/>
            <person name="Skennerton C.T."/>
            <person name="Laso-Perez R."/>
            <person name="Leu A.O."/>
            <person name="Speth D.R."/>
            <person name="Yu H."/>
            <person name="Morgan-Lang C."/>
            <person name="Hatzenpichler R."/>
            <person name="Goudeau D."/>
            <person name="Malmstrom R."/>
            <person name="Brazelton W.J."/>
            <person name="Woyke T."/>
            <person name="Hallam S.J."/>
            <person name="Tyson G.W."/>
            <person name="Wegener G."/>
            <person name="Boetius A."/>
            <person name="Orphan V."/>
        </authorList>
    </citation>
    <scope>NUCLEOTIDE SEQUENCE</scope>
</reference>
<dbReference type="AlphaFoldDB" id="A0A7G9Z5Z5"/>
<feature type="domain" description="Oligosaccharyl transferase STT3 N-terminal" evidence="18">
    <location>
        <begin position="119"/>
        <end position="325"/>
    </location>
</feature>
<dbReference type="Gene3D" id="3.40.50.12610">
    <property type="match status" value="1"/>
</dbReference>
<feature type="transmembrane region" description="Helical" evidence="17">
    <location>
        <begin position="258"/>
        <end position="280"/>
    </location>
</feature>
<comment type="cofactor">
    <cofactor evidence="2">
        <name>Mg(2+)</name>
        <dbReference type="ChEBI" id="CHEBI:18420"/>
    </cofactor>
</comment>
<feature type="transmembrane region" description="Helical" evidence="17">
    <location>
        <begin position="227"/>
        <end position="246"/>
    </location>
</feature>
<evidence type="ECO:0000256" key="6">
    <source>
        <dbReference type="ARBA" id="ARBA00012602"/>
    </source>
</evidence>
<keyword evidence="9 17" id="KW-0812">Transmembrane</keyword>
<evidence type="ECO:0000256" key="12">
    <source>
        <dbReference type="ARBA" id="ARBA00022989"/>
    </source>
</evidence>
<keyword evidence="10" id="KW-0479">Metal-binding</keyword>
<evidence type="ECO:0000256" key="17">
    <source>
        <dbReference type="SAM" id="Phobius"/>
    </source>
</evidence>
<accession>A0A7G9Z5Z5</accession>
<comment type="pathway">
    <text evidence="4">Protein modification; protein glycosylation.</text>
</comment>
<evidence type="ECO:0000256" key="4">
    <source>
        <dbReference type="ARBA" id="ARBA00004922"/>
    </source>
</evidence>